<dbReference type="InterPro" id="IPR000305">
    <property type="entry name" value="GIY-YIG_endonuc"/>
</dbReference>
<comment type="caution">
    <text evidence="3">The sequence shown here is derived from an EMBL/GenBank/DDBJ whole genome shotgun (WGS) entry which is preliminary data.</text>
</comment>
<proteinExistence type="inferred from homology"/>
<dbReference type="AlphaFoldDB" id="K1XHT2"/>
<feature type="domain" description="GIY-YIG" evidence="2">
    <location>
        <begin position="2"/>
        <end position="77"/>
    </location>
</feature>
<organism evidence="3">
    <name type="scientific">uncultured bacterium</name>
    <name type="common">gcode 4</name>
    <dbReference type="NCBI Taxonomy" id="1234023"/>
    <lineage>
        <taxon>Bacteria</taxon>
        <taxon>environmental samples</taxon>
    </lineage>
</organism>
<sequence>MKNYYVYIVASESWTLYIWVTNNLERRIYEHKEWSIEWFTKKYWCKKLLYFEECNDIIIAISREKQLKKWNRKKKEWLIGLKNPSRKDLSLEWI</sequence>
<dbReference type="InterPro" id="IPR035901">
    <property type="entry name" value="GIY-YIG_endonuc_sf"/>
</dbReference>
<dbReference type="Pfam" id="PF01541">
    <property type="entry name" value="GIY-YIG"/>
    <property type="match status" value="1"/>
</dbReference>
<evidence type="ECO:0000256" key="1">
    <source>
        <dbReference type="ARBA" id="ARBA00007435"/>
    </source>
</evidence>
<dbReference type="InterPro" id="IPR050190">
    <property type="entry name" value="UPF0213_domain"/>
</dbReference>
<accession>K1XHT2</accession>
<dbReference type="PANTHER" id="PTHR34477">
    <property type="entry name" value="UPF0213 PROTEIN YHBQ"/>
    <property type="match status" value="1"/>
</dbReference>
<dbReference type="PANTHER" id="PTHR34477:SF5">
    <property type="entry name" value="BSL5627 PROTEIN"/>
    <property type="match status" value="1"/>
</dbReference>
<dbReference type="PROSITE" id="PS50164">
    <property type="entry name" value="GIY_YIG"/>
    <property type="match status" value="1"/>
</dbReference>
<protein>
    <submittedName>
        <fullName evidence="3">Excinuclease ABC C subunit protein</fullName>
    </submittedName>
</protein>
<evidence type="ECO:0000259" key="2">
    <source>
        <dbReference type="PROSITE" id="PS50164"/>
    </source>
</evidence>
<dbReference type="SUPFAM" id="SSF82771">
    <property type="entry name" value="GIY-YIG endonuclease"/>
    <property type="match status" value="1"/>
</dbReference>
<gene>
    <name evidence="3" type="ORF">ACD_80C00150G0003</name>
</gene>
<name>K1XHT2_9BACT</name>
<reference evidence="3" key="1">
    <citation type="journal article" date="2012" name="Science">
        <title>Fermentation, hydrogen, and sulfur metabolism in multiple uncultivated bacterial phyla.</title>
        <authorList>
            <person name="Wrighton K.C."/>
            <person name="Thomas B.C."/>
            <person name="Sharon I."/>
            <person name="Miller C.S."/>
            <person name="Castelle C.J."/>
            <person name="VerBerkmoes N.C."/>
            <person name="Wilkins M.J."/>
            <person name="Hettich R.L."/>
            <person name="Lipton M.S."/>
            <person name="Williams K.H."/>
            <person name="Long P.E."/>
            <person name="Banfield J.F."/>
        </authorList>
    </citation>
    <scope>NUCLEOTIDE SEQUENCE [LARGE SCALE GENOMIC DNA]</scope>
</reference>
<dbReference type="EMBL" id="AMFJ01036157">
    <property type="protein sequence ID" value="EKD24811.1"/>
    <property type="molecule type" value="Genomic_DNA"/>
</dbReference>
<dbReference type="Gene3D" id="3.40.1440.10">
    <property type="entry name" value="GIY-YIG endonuclease"/>
    <property type="match status" value="1"/>
</dbReference>
<evidence type="ECO:0000313" key="3">
    <source>
        <dbReference type="EMBL" id="EKD24811.1"/>
    </source>
</evidence>
<comment type="similarity">
    <text evidence="1">Belongs to the UPF0213 family.</text>
</comment>